<sequence>MRKILLLALFTAFTFVSYSQTVANQPPDMFGCYEFDSFDLTADENIVLGEQSPDDYSVAYFESETDAISQTNSIVYPQIYMPSQTVEIFVRVTDMSTIDNSYAITSFSVIIYQPVTIPENLNMIYYENNTDSFHTFLLNDFTPQILPGVENFDDYTVKFYFSEEFFNQDLALPNQYTNISSPQTIYVEVEDNMTGCISTAEITLIVQENTYDDIRGTITYDVDNNGCDENDAAAAGVLVSYTSNNDVYYTYTNASGDYTFYNVPNDEGVIELPISNTIDYTTLPNNYTITTFEEFADNDFCLAIPNTVNDVSVTLIPYGNAAPGFEASYKLIIQNLGSYTTNGTLTVTFDDTKLDFASASPEMTQTDNTLSFSFSDVQPFQAQTATIHFDVMTPSTVNVGDILNFTASLVGSDDNPDNNISLLNQTVVNSFDPNDITVREGASITLEQAEGYLHYMVRFQNEGTANAQTVRIETQLDANLDWDTFMPISASHNYEIVRDDQGVVEFIFNEIDLPYTDADEAGSQGYIIYKIKPVATIALGDVMEASAGIYFDFNEAVLTNTATTTVEATASSVDFTANEFVLYPNPASDNITLKMQNLNGEAIVTVTNILGKTVLSAIVSSNESNLDISMLNSGMYFVTFQAEGKSITKKVVIK</sequence>
<dbReference type="InterPro" id="IPR026444">
    <property type="entry name" value="Secre_tail"/>
</dbReference>
<dbReference type="SUPFAM" id="SSF49464">
    <property type="entry name" value="Carboxypeptidase regulatory domain-like"/>
    <property type="match status" value="1"/>
</dbReference>
<dbReference type="NCBIfam" id="TIGR04183">
    <property type="entry name" value="Por_Secre_tail"/>
    <property type="match status" value="1"/>
</dbReference>
<dbReference type="InterPro" id="IPR008969">
    <property type="entry name" value="CarboxyPept-like_regulatory"/>
</dbReference>
<dbReference type="AlphaFoldDB" id="A0A345HCV9"/>
<evidence type="ECO:0000313" key="6">
    <source>
        <dbReference type="Proteomes" id="UP000253951"/>
    </source>
</evidence>
<dbReference type="KEGG" id="fat:DVK85_09310"/>
<dbReference type="RefSeq" id="WP_114678177.1">
    <property type="nucleotide sequence ID" value="NZ_CP031188.1"/>
</dbReference>
<dbReference type="EMBL" id="CP031188">
    <property type="protein sequence ID" value="AXG74419.1"/>
    <property type="molecule type" value="Genomic_DNA"/>
</dbReference>
<keyword evidence="1 2" id="KW-0732">Signal</keyword>
<evidence type="ECO:0000313" key="5">
    <source>
        <dbReference type="EMBL" id="AXG74419.1"/>
    </source>
</evidence>
<accession>A0A345HCV9</accession>
<feature type="domain" description="DUF7619" evidence="4">
    <location>
        <begin position="432"/>
        <end position="565"/>
    </location>
</feature>
<evidence type="ECO:0000256" key="1">
    <source>
        <dbReference type="ARBA" id="ARBA00022729"/>
    </source>
</evidence>
<dbReference type="Proteomes" id="UP000253951">
    <property type="component" value="Chromosome"/>
</dbReference>
<feature type="domain" description="Secretion system C-terminal sorting" evidence="3">
    <location>
        <begin position="582"/>
        <end position="653"/>
    </location>
</feature>
<dbReference type="Pfam" id="PF18962">
    <property type="entry name" value="Por_Secre_tail"/>
    <property type="match status" value="1"/>
</dbReference>
<name>A0A345HCV9_9FLAO</name>
<protein>
    <submittedName>
        <fullName evidence="5">T9SS C-terminal target domain-containing protein</fullName>
    </submittedName>
</protein>
<dbReference type="Pfam" id="PF24595">
    <property type="entry name" value="DUF7619"/>
    <property type="match status" value="1"/>
</dbReference>
<feature type="chain" id="PRO_5016773376" evidence="2">
    <location>
        <begin position="20"/>
        <end position="654"/>
    </location>
</feature>
<proteinExistence type="predicted"/>
<reference evidence="5 6" key="1">
    <citation type="submission" date="2018-07" db="EMBL/GenBank/DDBJ databases">
        <title>Complete genome sequence of Flavobacterium arcticum type strain SM1502T.</title>
        <authorList>
            <person name="Li Y."/>
            <person name="Li D.-D."/>
        </authorList>
    </citation>
    <scope>NUCLEOTIDE SEQUENCE [LARGE SCALE GENOMIC DNA]</scope>
    <source>
        <strain evidence="5 6">SM1502</strain>
    </source>
</reference>
<dbReference type="OrthoDB" id="1110367at2"/>
<gene>
    <name evidence="5" type="ORF">DVK85_09310</name>
</gene>
<keyword evidence="6" id="KW-1185">Reference proteome</keyword>
<evidence type="ECO:0000259" key="4">
    <source>
        <dbReference type="Pfam" id="PF24595"/>
    </source>
</evidence>
<evidence type="ECO:0000259" key="3">
    <source>
        <dbReference type="Pfam" id="PF18962"/>
    </source>
</evidence>
<dbReference type="InterPro" id="IPR055353">
    <property type="entry name" value="DUF7619"/>
</dbReference>
<organism evidence="5 6">
    <name type="scientific">Flavobacterium arcticum</name>
    <dbReference type="NCBI Taxonomy" id="1784713"/>
    <lineage>
        <taxon>Bacteria</taxon>
        <taxon>Pseudomonadati</taxon>
        <taxon>Bacteroidota</taxon>
        <taxon>Flavobacteriia</taxon>
        <taxon>Flavobacteriales</taxon>
        <taxon>Flavobacteriaceae</taxon>
        <taxon>Flavobacterium</taxon>
    </lineage>
</organism>
<feature type="signal peptide" evidence="2">
    <location>
        <begin position="1"/>
        <end position="19"/>
    </location>
</feature>
<evidence type="ECO:0000256" key="2">
    <source>
        <dbReference type="SAM" id="SignalP"/>
    </source>
</evidence>